<gene>
    <name evidence="6" type="ORF">S7711_03734</name>
</gene>
<keyword evidence="2" id="KW-0963">Cytoplasm</keyword>
<feature type="region of interest" description="Disordered" evidence="4">
    <location>
        <begin position="707"/>
        <end position="834"/>
    </location>
</feature>
<dbReference type="Proteomes" id="UP000028045">
    <property type="component" value="Unassembled WGS sequence"/>
</dbReference>
<dbReference type="InterPro" id="IPR036534">
    <property type="entry name" value="GAR_dom_sf"/>
</dbReference>
<sequence length="879" mass="97028">MHEAPQLLKPTRHTSGQSPTRHRAADDLLAHLSPATVIEALNAPTGALQRCLDGASAAERDFALRTAIASGTIWNWLEELREWIWPDEGGSAGFETPAELQKQSSARTKSADQDEPYIGSLPARAIATYEVKIAQIRRDLEGLGIEDLKNHVLFNHIMPLSRPSTPLSDPNRSRLSSSYTKMEDLTAVVTVIVAQTLPNLAKLTSLLRMWTIRLTVLRRVPSLLRAIEDAELALQSGWNAIKHPRPDAVQSEANSSPASTLARDAFSIMRLVVKEKISQPARDLDNVLDHLEGLPDTVPAEWLDRMEAVERGYPEWVAACERKIVEAEQARHSSSRRTAQLSIPHEEQDGNNPVDRPHKLLAIDPDDSAIALPQVAELEDLTEPSKEKRDHKDVTDSPLQASSPVTYDGSEEVEDISTDYERSMLESQNDSSPMDGSQDLGRDEDDELELPPLHNGSRRSSDVSEASTVVRGASSYFDIGASSDLPEVSASPDIARARVREAEYVDVSPPSSPPTSQTGMRESSMMTEDSHYTPTYEDDEIMSIHSSMLDDYDDSISVSEVPTPLARRESNGDQQLRKQISDIIENIPAKIRLTNEPARVNLNPPDLQLPQIRRKTSREPYLRSLSSLSNVSTRTATPSFTLSPAKHIRPRHQRGQQEIKVYHLSRSTGEAPIKLFIRCVGENGERVMVRVGGGWADLSEYLKEYASHHGRRSKGPEKAKVEVRDVPRGTAGHSSQMGSSPPSRPASALAMSPATPLNVRKTRRSMGATSGEAPRFHARTPVGGPSDVTPSPDDDARSRPNSRLSWVEEDSSFLGLAGPTGRKKEMSQENKAWVESVKEKVRLASGEMKASHDDKNRFGELGKVGGTKRLFPKAEDRRK</sequence>
<evidence type="ECO:0000259" key="5">
    <source>
        <dbReference type="PROSITE" id="PS51460"/>
    </source>
</evidence>
<feature type="region of interest" description="Disordered" evidence="4">
    <location>
        <begin position="1"/>
        <end position="22"/>
    </location>
</feature>
<dbReference type="OrthoDB" id="5409589at2759"/>
<feature type="compositionally biased region" description="Acidic residues" evidence="4">
    <location>
        <begin position="409"/>
        <end position="418"/>
    </location>
</feature>
<evidence type="ECO:0000256" key="4">
    <source>
        <dbReference type="SAM" id="MobiDB-lite"/>
    </source>
</evidence>
<feature type="region of interest" description="Disordered" evidence="4">
    <location>
        <begin position="328"/>
        <end position="360"/>
    </location>
</feature>
<feature type="compositionally biased region" description="Basic and acidic residues" evidence="4">
    <location>
        <begin position="714"/>
        <end position="727"/>
    </location>
</feature>
<dbReference type="AlphaFoldDB" id="A0A084AWS4"/>
<protein>
    <recommendedName>
        <fullName evidence="5">GAR domain-containing protein</fullName>
    </recommendedName>
</protein>
<feature type="compositionally biased region" description="Low complexity" evidence="4">
    <location>
        <begin position="739"/>
        <end position="754"/>
    </location>
</feature>
<dbReference type="HOGENOM" id="CLU_004583_0_0_1"/>
<name>A0A084AWS4_STACB</name>
<feature type="domain" description="GAR" evidence="5">
    <location>
        <begin position="631"/>
        <end position="709"/>
    </location>
</feature>
<comment type="subcellular location">
    <subcellularLocation>
        <location evidence="1">Cytoplasm</location>
        <location evidence="1">Cytoskeleton</location>
    </subcellularLocation>
</comment>
<dbReference type="PROSITE" id="PS51460">
    <property type="entry name" value="GAR"/>
    <property type="match status" value="1"/>
</dbReference>
<organism evidence="6 7">
    <name type="scientific">Stachybotrys chartarum (strain CBS 109288 / IBT 7711)</name>
    <name type="common">Toxic black mold</name>
    <name type="synonym">Stilbospora chartarum</name>
    <dbReference type="NCBI Taxonomy" id="1280523"/>
    <lineage>
        <taxon>Eukaryota</taxon>
        <taxon>Fungi</taxon>
        <taxon>Dikarya</taxon>
        <taxon>Ascomycota</taxon>
        <taxon>Pezizomycotina</taxon>
        <taxon>Sordariomycetes</taxon>
        <taxon>Hypocreomycetidae</taxon>
        <taxon>Hypocreales</taxon>
        <taxon>Stachybotryaceae</taxon>
        <taxon>Stachybotrys</taxon>
    </lineage>
</organism>
<reference evidence="6 7" key="1">
    <citation type="journal article" date="2014" name="BMC Genomics">
        <title>Comparative genome sequencing reveals chemotype-specific gene clusters in the toxigenic black mold Stachybotrys.</title>
        <authorList>
            <person name="Semeiks J."/>
            <person name="Borek D."/>
            <person name="Otwinowski Z."/>
            <person name="Grishin N.V."/>
        </authorList>
    </citation>
    <scope>NUCLEOTIDE SEQUENCE [LARGE SCALE GENOMIC DNA]</scope>
    <source>
        <strain evidence="7">CBS 109288 / IBT 7711</strain>
    </source>
</reference>
<evidence type="ECO:0000256" key="3">
    <source>
        <dbReference type="ARBA" id="ARBA00023212"/>
    </source>
</evidence>
<dbReference type="GO" id="GO:0008017">
    <property type="term" value="F:microtubule binding"/>
    <property type="evidence" value="ECO:0007669"/>
    <property type="project" value="InterPro"/>
</dbReference>
<proteinExistence type="predicted"/>
<feature type="compositionally biased region" description="Basic and acidic residues" evidence="4">
    <location>
        <begin position="849"/>
        <end position="860"/>
    </location>
</feature>
<keyword evidence="7" id="KW-1185">Reference proteome</keyword>
<feature type="region of interest" description="Disordered" evidence="4">
    <location>
        <begin position="94"/>
        <end position="114"/>
    </location>
</feature>
<feature type="region of interest" description="Disordered" evidence="4">
    <location>
        <begin position="375"/>
        <end position="468"/>
    </location>
</feature>
<dbReference type="EMBL" id="KL648513">
    <property type="protein sequence ID" value="KEY69753.1"/>
    <property type="molecule type" value="Genomic_DNA"/>
</dbReference>
<evidence type="ECO:0000313" key="6">
    <source>
        <dbReference type="EMBL" id="KEY69753.1"/>
    </source>
</evidence>
<feature type="compositionally biased region" description="Basic and acidic residues" evidence="4">
    <location>
        <begin position="383"/>
        <end position="395"/>
    </location>
</feature>
<feature type="region of interest" description="Disordered" evidence="4">
    <location>
        <begin position="501"/>
        <end position="532"/>
    </location>
</feature>
<dbReference type="GO" id="GO:0005856">
    <property type="term" value="C:cytoskeleton"/>
    <property type="evidence" value="ECO:0007669"/>
    <property type="project" value="UniProtKB-SubCell"/>
</dbReference>
<feature type="compositionally biased region" description="Polar residues" evidence="4">
    <location>
        <begin position="517"/>
        <end position="527"/>
    </location>
</feature>
<feature type="region of interest" description="Disordered" evidence="4">
    <location>
        <begin position="846"/>
        <end position="879"/>
    </location>
</feature>
<dbReference type="Gene3D" id="3.30.920.20">
    <property type="entry name" value="Gas2-like domain"/>
    <property type="match status" value="1"/>
</dbReference>
<accession>A0A084AWS4</accession>
<evidence type="ECO:0000256" key="2">
    <source>
        <dbReference type="ARBA" id="ARBA00022490"/>
    </source>
</evidence>
<keyword evidence="3" id="KW-0206">Cytoskeleton</keyword>
<evidence type="ECO:0000256" key="1">
    <source>
        <dbReference type="ARBA" id="ARBA00004245"/>
    </source>
</evidence>
<dbReference type="InterPro" id="IPR003108">
    <property type="entry name" value="GAR_dom"/>
</dbReference>
<feature type="compositionally biased region" description="Polar residues" evidence="4">
    <location>
        <begin position="425"/>
        <end position="435"/>
    </location>
</feature>
<evidence type="ECO:0000313" key="7">
    <source>
        <dbReference type="Proteomes" id="UP000028045"/>
    </source>
</evidence>
<dbReference type="SUPFAM" id="SSF143575">
    <property type="entry name" value="GAS2 domain-like"/>
    <property type="match status" value="1"/>
</dbReference>
<dbReference type="Pfam" id="PF02187">
    <property type="entry name" value="GAS2"/>
    <property type="match status" value="1"/>
</dbReference>